<evidence type="ECO:0000313" key="2">
    <source>
        <dbReference type="EMBL" id="KAJ1953157.1"/>
    </source>
</evidence>
<accession>A0A9W8AIS8</accession>
<gene>
    <name evidence="2" type="ORF">IWQ62_006063</name>
</gene>
<protein>
    <submittedName>
        <fullName evidence="2">Uncharacterized protein</fullName>
    </submittedName>
</protein>
<feature type="region of interest" description="Disordered" evidence="1">
    <location>
        <begin position="55"/>
        <end position="74"/>
    </location>
</feature>
<sequence>GATTNEADKWNDLEEWIGCKQAYWQQLTTDQQDIIRTLNPTQTVPTRRVFIREGGETSIAADENATSGPSAESLDPEIRIHSLEEVDNLYDRGWKANLLDALWPKPLTGDLDTKAKAD</sequence>
<reference evidence="2" key="1">
    <citation type="submission" date="2022-07" db="EMBL/GenBank/DDBJ databases">
        <title>Phylogenomic reconstructions and comparative analyses of Kickxellomycotina fungi.</title>
        <authorList>
            <person name="Reynolds N.K."/>
            <person name="Stajich J.E."/>
            <person name="Barry K."/>
            <person name="Grigoriev I.V."/>
            <person name="Crous P."/>
            <person name="Smith M.E."/>
        </authorList>
    </citation>
    <scope>NUCLEOTIDE SEQUENCE</scope>
    <source>
        <strain evidence="2">RSA 1196</strain>
    </source>
</reference>
<name>A0A9W8AIS8_9FUNG</name>
<organism evidence="2 3">
    <name type="scientific">Dispira parvispora</name>
    <dbReference type="NCBI Taxonomy" id="1520584"/>
    <lineage>
        <taxon>Eukaryota</taxon>
        <taxon>Fungi</taxon>
        <taxon>Fungi incertae sedis</taxon>
        <taxon>Zoopagomycota</taxon>
        <taxon>Kickxellomycotina</taxon>
        <taxon>Dimargaritomycetes</taxon>
        <taxon>Dimargaritales</taxon>
        <taxon>Dimargaritaceae</taxon>
        <taxon>Dispira</taxon>
    </lineage>
</organism>
<comment type="caution">
    <text evidence="2">The sequence shown here is derived from an EMBL/GenBank/DDBJ whole genome shotgun (WGS) entry which is preliminary data.</text>
</comment>
<feature type="non-terminal residue" evidence="2">
    <location>
        <position position="1"/>
    </location>
</feature>
<evidence type="ECO:0000256" key="1">
    <source>
        <dbReference type="SAM" id="MobiDB-lite"/>
    </source>
</evidence>
<proteinExistence type="predicted"/>
<dbReference type="Proteomes" id="UP001150925">
    <property type="component" value="Unassembled WGS sequence"/>
</dbReference>
<dbReference type="EMBL" id="JANBPY010002958">
    <property type="protein sequence ID" value="KAJ1953157.1"/>
    <property type="molecule type" value="Genomic_DNA"/>
</dbReference>
<keyword evidence="3" id="KW-1185">Reference proteome</keyword>
<dbReference type="OrthoDB" id="331948at2759"/>
<dbReference type="AlphaFoldDB" id="A0A9W8AIS8"/>
<evidence type="ECO:0000313" key="3">
    <source>
        <dbReference type="Proteomes" id="UP001150925"/>
    </source>
</evidence>